<sequence length="287" mass="31591">MVPRMGRARALTRIRVVTSGASPARLRAGTAEPRGTRMRTWTHADHTRAVGDEINRMAKTVTGHDMSVPTPTCPGWDLGALIAHTGAIHRWAAAMVRDLSPERYHRREMDFGEPEHRADYPAWLARGAEILQEALSGQEPDAPMWAWGGDRHVRFWSRRQLHETVVHHADAQIAIGIAPAIDEDIAADGVEELFDLLPYARGGAPARELTGDGETLSWQADSGAGWVVTLEPGGFSYRRSPEPGDVTVRAATSSDLQLLVWGRRRADDYSIDGDSGLLSWWLSHSAV</sequence>
<proteinExistence type="predicted"/>
<comment type="caution">
    <text evidence="2">The sequence shown here is derived from an EMBL/GenBank/DDBJ whole genome shotgun (WGS) entry which is preliminary data.</text>
</comment>
<evidence type="ECO:0000313" key="3">
    <source>
        <dbReference type="Proteomes" id="UP000248544"/>
    </source>
</evidence>
<evidence type="ECO:0000313" key="2">
    <source>
        <dbReference type="EMBL" id="PZG54302.1"/>
    </source>
</evidence>
<reference evidence="2 3" key="1">
    <citation type="submission" date="2018-01" db="EMBL/GenBank/DDBJ databases">
        <title>Draft genome sequence of Sphaerisporangium sp. 7K107.</title>
        <authorList>
            <person name="Sahin N."/>
            <person name="Saygin H."/>
            <person name="Ay H."/>
        </authorList>
    </citation>
    <scope>NUCLEOTIDE SEQUENCE [LARGE SCALE GENOMIC DNA]</scope>
    <source>
        <strain evidence="2 3">7K107</strain>
    </source>
</reference>
<protein>
    <recommendedName>
        <fullName evidence="1">Mycothiol-dependent maleylpyruvate isomerase metal-binding domain-containing protein</fullName>
    </recommendedName>
</protein>
<dbReference type="InterPro" id="IPR017517">
    <property type="entry name" value="Maleyloyr_isom"/>
</dbReference>
<dbReference type="InterPro" id="IPR034660">
    <property type="entry name" value="DinB/YfiT-like"/>
</dbReference>
<dbReference type="AlphaFoldDB" id="A0A2W2H1K0"/>
<organism evidence="2 3">
    <name type="scientific">Spongiactinospora gelatinilytica</name>
    <dbReference type="NCBI Taxonomy" id="2666298"/>
    <lineage>
        <taxon>Bacteria</taxon>
        <taxon>Bacillati</taxon>
        <taxon>Actinomycetota</taxon>
        <taxon>Actinomycetes</taxon>
        <taxon>Streptosporangiales</taxon>
        <taxon>Streptosporangiaceae</taxon>
        <taxon>Spongiactinospora</taxon>
    </lineage>
</organism>
<accession>A0A2W2H1K0</accession>
<keyword evidence="3" id="KW-1185">Reference proteome</keyword>
<dbReference type="GO" id="GO:0005886">
    <property type="term" value="C:plasma membrane"/>
    <property type="evidence" value="ECO:0007669"/>
    <property type="project" value="TreeGrafter"/>
</dbReference>
<feature type="domain" description="Mycothiol-dependent maleylpyruvate isomerase metal-binding" evidence="1">
    <location>
        <begin position="48"/>
        <end position="172"/>
    </location>
</feature>
<dbReference type="Proteomes" id="UP000248544">
    <property type="component" value="Unassembled WGS sequence"/>
</dbReference>
<dbReference type="EMBL" id="POUA01000019">
    <property type="protein sequence ID" value="PZG54302.1"/>
    <property type="molecule type" value="Genomic_DNA"/>
</dbReference>
<name>A0A2W2H1K0_9ACTN</name>
<dbReference type="SUPFAM" id="SSF109854">
    <property type="entry name" value="DinB/YfiT-like putative metalloenzymes"/>
    <property type="match status" value="1"/>
</dbReference>
<dbReference type="InterPro" id="IPR024344">
    <property type="entry name" value="MDMPI_metal-binding"/>
</dbReference>
<dbReference type="NCBIfam" id="TIGR03083">
    <property type="entry name" value="maleylpyruvate isomerase family mycothiol-dependent enzyme"/>
    <property type="match status" value="1"/>
</dbReference>
<dbReference type="PANTHER" id="PTHR40758">
    <property type="entry name" value="CONSERVED PROTEIN"/>
    <property type="match status" value="1"/>
</dbReference>
<evidence type="ECO:0000259" key="1">
    <source>
        <dbReference type="Pfam" id="PF11716"/>
    </source>
</evidence>
<dbReference type="GO" id="GO:0046872">
    <property type="term" value="F:metal ion binding"/>
    <property type="evidence" value="ECO:0007669"/>
    <property type="project" value="InterPro"/>
</dbReference>
<dbReference type="PANTHER" id="PTHR40758:SF1">
    <property type="entry name" value="CONSERVED PROTEIN"/>
    <property type="match status" value="1"/>
</dbReference>
<dbReference type="Pfam" id="PF11716">
    <property type="entry name" value="MDMPI_N"/>
    <property type="match status" value="1"/>
</dbReference>
<gene>
    <name evidence="2" type="ORF">C1I98_04265</name>
</gene>